<feature type="compositionally biased region" description="Basic and acidic residues" evidence="1">
    <location>
        <begin position="11"/>
        <end position="24"/>
    </location>
</feature>
<gene>
    <name evidence="3" type="ORF">D4764_22G0005800</name>
</gene>
<proteinExistence type="predicted"/>
<keyword evidence="2" id="KW-0472">Membrane</keyword>
<dbReference type="Gene3D" id="1.20.1250.10">
    <property type="match status" value="1"/>
</dbReference>
<evidence type="ECO:0000313" key="3">
    <source>
        <dbReference type="EMBL" id="TWW64933.1"/>
    </source>
</evidence>
<name>A0A5C6NCP7_9TELE</name>
<feature type="transmembrane region" description="Helical" evidence="2">
    <location>
        <begin position="220"/>
        <end position="241"/>
    </location>
</feature>
<organism evidence="3 4">
    <name type="scientific">Takifugu flavidus</name>
    <name type="common">sansaifugu</name>
    <dbReference type="NCBI Taxonomy" id="433684"/>
    <lineage>
        <taxon>Eukaryota</taxon>
        <taxon>Metazoa</taxon>
        <taxon>Chordata</taxon>
        <taxon>Craniata</taxon>
        <taxon>Vertebrata</taxon>
        <taxon>Euteleostomi</taxon>
        <taxon>Actinopterygii</taxon>
        <taxon>Neopterygii</taxon>
        <taxon>Teleostei</taxon>
        <taxon>Neoteleostei</taxon>
        <taxon>Acanthomorphata</taxon>
        <taxon>Eupercaria</taxon>
        <taxon>Tetraodontiformes</taxon>
        <taxon>Tetradontoidea</taxon>
        <taxon>Tetraodontidae</taxon>
        <taxon>Takifugu</taxon>
    </lineage>
</organism>
<dbReference type="InterPro" id="IPR009079">
    <property type="entry name" value="4_helix_cytokine-like_core"/>
</dbReference>
<keyword evidence="4" id="KW-1185">Reference proteome</keyword>
<feature type="region of interest" description="Disordered" evidence="1">
    <location>
        <begin position="1"/>
        <end position="28"/>
    </location>
</feature>
<accession>A0A5C6NCP7</accession>
<sequence length="325" mass="36779">MTSAVRFQGKFSDERGENKAERGSVDGGWGRTYKSSRDELHLHSNMTLLLFRTAALPLLMAAAVASQRGITCREEIPAGLIRDLWSRTTELIDRLPKEDKVPTRLLPKFCTGCSKHVIGWRELQALMDVYQNGVFSHHAVQKILPLHYNELLYRLQQTLHHCVSASEPSKLLKLIKKVERKIKKIIIVIIIIIVTIIVFSIIASIIIIIIIIIITIIIVFSIIASIIVIIIIIIIIIIIVFSIIASIIVIIIIITIIIVFSIIASIIIIFFIILSFISIRRRMDRTASFHHHHNWLGAGATAFCHRHIHHCYADDAQLCLMCPSD</sequence>
<evidence type="ECO:0000256" key="2">
    <source>
        <dbReference type="SAM" id="Phobius"/>
    </source>
</evidence>
<keyword evidence="2" id="KW-0812">Transmembrane</keyword>
<feature type="transmembrane region" description="Helical" evidence="2">
    <location>
        <begin position="185"/>
        <end position="214"/>
    </location>
</feature>
<dbReference type="EMBL" id="RHFK02000015">
    <property type="protein sequence ID" value="TWW64933.1"/>
    <property type="molecule type" value="Genomic_DNA"/>
</dbReference>
<dbReference type="AlphaFoldDB" id="A0A5C6NCP7"/>
<evidence type="ECO:0000256" key="1">
    <source>
        <dbReference type="SAM" id="MobiDB-lite"/>
    </source>
</evidence>
<comment type="caution">
    <text evidence="3">The sequence shown here is derived from an EMBL/GenBank/DDBJ whole genome shotgun (WGS) entry which is preliminary data.</text>
</comment>
<reference evidence="3 4" key="1">
    <citation type="submission" date="2019-04" db="EMBL/GenBank/DDBJ databases">
        <title>Chromosome genome assembly for Takifugu flavidus.</title>
        <authorList>
            <person name="Xiao S."/>
        </authorList>
    </citation>
    <scope>NUCLEOTIDE SEQUENCE [LARGE SCALE GENOMIC DNA]</scope>
    <source>
        <strain evidence="3">HTHZ2018</strain>
        <tissue evidence="3">Muscle</tissue>
    </source>
</reference>
<evidence type="ECO:0000313" key="4">
    <source>
        <dbReference type="Proteomes" id="UP000324091"/>
    </source>
</evidence>
<keyword evidence="2" id="KW-1133">Transmembrane helix</keyword>
<protein>
    <submittedName>
        <fullName evidence="3">Uncharacterized protein</fullName>
    </submittedName>
</protein>
<dbReference type="Proteomes" id="UP000324091">
    <property type="component" value="Chromosome 22"/>
</dbReference>
<feature type="transmembrane region" description="Helical" evidence="2">
    <location>
        <begin position="248"/>
        <end position="277"/>
    </location>
</feature>